<feature type="compositionally biased region" description="Basic and acidic residues" evidence="1">
    <location>
        <begin position="2400"/>
        <end position="2410"/>
    </location>
</feature>
<feature type="compositionally biased region" description="Basic and acidic residues" evidence="1">
    <location>
        <begin position="390"/>
        <end position="399"/>
    </location>
</feature>
<feature type="compositionally biased region" description="Polar residues" evidence="1">
    <location>
        <begin position="504"/>
        <end position="519"/>
    </location>
</feature>
<evidence type="ECO:0000313" key="3">
    <source>
        <dbReference type="Proteomes" id="UP001497497"/>
    </source>
</evidence>
<feature type="compositionally biased region" description="Acidic residues" evidence="1">
    <location>
        <begin position="85"/>
        <end position="107"/>
    </location>
</feature>
<feature type="region of interest" description="Disordered" evidence="1">
    <location>
        <begin position="2629"/>
        <end position="2651"/>
    </location>
</feature>
<feature type="compositionally biased region" description="Basic residues" evidence="1">
    <location>
        <begin position="1"/>
        <end position="12"/>
    </location>
</feature>
<gene>
    <name evidence="2" type="ORF">GSLYS_00009079001</name>
</gene>
<feature type="region of interest" description="Disordered" evidence="1">
    <location>
        <begin position="2795"/>
        <end position="2880"/>
    </location>
</feature>
<protein>
    <submittedName>
        <fullName evidence="2">Uncharacterized protein</fullName>
    </submittedName>
</protein>
<feature type="compositionally biased region" description="Polar residues" evidence="1">
    <location>
        <begin position="2423"/>
        <end position="2482"/>
    </location>
</feature>
<feature type="compositionally biased region" description="Polar residues" evidence="1">
    <location>
        <begin position="2795"/>
        <end position="2832"/>
    </location>
</feature>
<feature type="compositionally biased region" description="Basic and acidic residues" evidence="1">
    <location>
        <begin position="2635"/>
        <end position="2651"/>
    </location>
</feature>
<reference evidence="2 3" key="1">
    <citation type="submission" date="2024-04" db="EMBL/GenBank/DDBJ databases">
        <authorList>
            <consortium name="Genoscope - CEA"/>
            <person name="William W."/>
        </authorList>
    </citation>
    <scope>NUCLEOTIDE SEQUENCE [LARGE SCALE GENOMIC DNA]</scope>
</reference>
<feature type="region of interest" description="Disordered" evidence="1">
    <location>
        <begin position="1843"/>
        <end position="1869"/>
    </location>
</feature>
<feature type="compositionally biased region" description="Low complexity" evidence="1">
    <location>
        <begin position="412"/>
        <end position="422"/>
    </location>
</feature>
<feature type="region of interest" description="Disordered" evidence="1">
    <location>
        <begin position="1615"/>
        <end position="1659"/>
    </location>
</feature>
<feature type="compositionally biased region" description="Acidic residues" evidence="1">
    <location>
        <begin position="332"/>
        <end position="345"/>
    </location>
</feature>
<keyword evidence="3" id="KW-1185">Reference proteome</keyword>
<feature type="region of interest" description="Disordered" evidence="1">
    <location>
        <begin position="2070"/>
        <end position="2155"/>
    </location>
</feature>
<feature type="compositionally biased region" description="Polar residues" evidence="1">
    <location>
        <begin position="2868"/>
        <end position="2877"/>
    </location>
</feature>
<feature type="compositionally biased region" description="Basic and acidic residues" evidence="1">
    <location>
        <begin position="492"/>
        <end position="503"/>
    </location>
</feature>
<feature type="compositionally biased region" description="Basic and acidic residues" evidence="1">
    <location>
        <begin position="126"/>
        <end position="135"/>
    </location>
</feature>
<feature type="region of interest" description="Disordered" evidence="1">
    <location>
        <begin position="389"/>
        <end position="432"/>
    </location>
</feature>
<dbReference type="Proteomes" id="UP001497497">
    <property type="component" value="Unassembled WGS sequence"/>
</dbReference>
<feature type="compositionally biased region" description="Low complexity" evidence="1">
    <location>
        <begin position="2522"/>
        <end position="2533"/>
    </location>
</feature>
<feature type="compositionally biased region" description="Basic and acidic residues" evidence="1">
    <location>
        <begin position="2692"/>
        <end position="2701"/>
    </location>
</feature>
<feature type="compositionally biased region" description="Basic and acidic residues" evidence="1">
    <location>
        <begin position="147"/>
        <end position="159"/>
    </location>
</feature>
<evidence type="ECO:0000256" key="1">
    <source>
        <dbReference type="SAM" id="MobiDB-lite"/>
    </source>
</evidence>
<feature type="region of interest" description="Disordered" evidence="1">
    <location>
        <begin position="2692"/>
        <end position="2711"/>
    </location>
</feature>
<feature type="region of interest" description="Disordered" evidence="1">
    <location>
        <begin position="1"/>
        <end position="32"/>
    </location>
</feature>
<feature type="compositionally biased region" description="Basic and acidic residues" evidence="1">
    <location>
        <begin position="17"/>
        <end position="32"/>
    </location>
</feature>
<dbReference type="EMBL" id="CAXITT010000192">
    <property type="protein sequence ID" value="CAL1535119.1"/>
    <property type="molecule type" value="Genomic_DNA"/>
</dbReference>
<name>A0AAV2HRD5_LYMST</name>
<feature type="compositionally biased region" description="Low complexity" evidence="1">
    <location>
        <begin position="63"/>
        <end position="75"/>
    </location>
</feature>
<feature type="region of interest" description="Disordered" evidence="1">
    <location>
        <begin position="2397"/>
        <end position="2557"/>
    </location>
</feature>
<comment type="caution">
    <text evidence="2">The sequence shown here is derived from an EMBL/GenBank/DDBJ whole genome shotgun (WGS) entry which is preliminary data.</text>
</comment>
<evidence type="ECO:0000313" key="2">
    <source>
        <dbReference type="EMBL" id="CAL1535119.1"/>
    </source>
</evidence>
<proteinExistence type="predicted"/>
<feature type="region of interest" description="Disordered" evidence="1">
    <location>
        <begin position="55"/>
        <end position="181"/>
    </location>
</feature>
<sequence length="3069" mass="336718">MSSKHIARKHSRAGAIWERHEGKGVEWKTNPEVDKAISLEVGRVVGSHFDYVLSDTKERSSSRGDSNSNNAFNNDSDNEKSVDLEQSEDGEDGEDDEDDEVGTEADNVDNREETPAGPAGPAGSDHNGESLEPTDRTPPAAGPHDVNVNRENDRTDRQYNGRGRGRASGRTGQPNRPAVVDYGLPDDVGGLVDEDEFEFVFDLEPSSDVDPAVLPDTLAGPVPTVLQAREAPVAGGSVLPIAPEVQPVVVPPIPTFDIPLDAPAAPVTNAVRNPMNPARQTLMTAARPELLADLLTDSGESIHERHQQQQQPCLKISDIIYSDYVCSAGSSDEAEIPNSQDDDTTAESMATASSSLRQEVKISLNLKTIDVTPIGLVGDGINVALPSHDVSADKDRTDSQDDLVNGNVDKNSPSGSASVSDDASQDDQDMASAEHDFRSLDYVLVREPLNVLGERTEQDADALLEQVINGVRDRGMGPNSFDELEVASPEHASYDREMSRSTEKSSNATNSVSCNNASLSDDMPDKTDGEACLSSPQSSSIQSDDHLMECDTQANASVQAKDDELLSPLESLTGVYNTTSSFHDDVGEPFIHHVSNVDDVLADSSRRMCSGLEELSGKPICDDEYDWSMSVVNMTYGGAKSSTTPTERDHHHDGRLHEETFPVDECRLGNDDENNFVFGQKETMETFELELNSQNEYNQDQISCTESCHDSCQKDVEENARILCSVRTETDKRNSYGDVEPHPYENNSQTFALSLAGDSGEEECNEVYINPLEHTTTPPHRQCFSLTDRKVDSWPEDLPDNTSATADMYECGVSQSRHSTVGVEDSPPPIDVGPKVSENRFQGYDTLEACVEANNVVVSGVASESVFIGDRFDEDHKSLEDFSLVADVASKNGDNRFQDNDNLEACVKADSVASDDELIMDESSVDHNGVEDLIEVCTQKVDLNLSDVTSTELKSMDFRACNQSSSDASTHLDGAHPSETCFRENLYECAFIPQTRESQTERMDTIRPKHDHGNFGIAENGEAAQDRVVLDTSDEHDTINDDKLRDDVTADSQCLDRHQINLHSQGCHDEELNKDNSEAELQVINGSCAGNELTERVTNSQKDQEHVNEEFLLSVKEGEHSETDGTYAVTRIQSKVRDDVYCDVPIANFSEEKMYDDVSDAADIGGENWAPQQELENLTEAQSMTRSIDAASANEEFPRCKDYHVQIVDHYRLELTKDENDRYSDSEVEQEHCDTAKDLEVAQDQNDSVSHLECDKEHEDTANDVETAIEHKDPVNDVETAIENKDPVNDVETAVEHKDPVNDVETAIENKYPVNDVETAIENKDPVNDVETAIVNEDPFNDVGIYREHEDTVNDVEAALETEDPVNDVDIYRENEDEYAVNDVETAIGHEDPVSDVETSLRHEDTVSYLENALEAVHAMNDAEVSHVHSAQLNNVKSAQEHIEPNNDLDVVQERYYDINYSDICQEHDEIEYLLGSDYKRINEDQGTDGLGSCAVEEKDEICSTVEVRTRKESNDTLDENYGMPDGAPVTMATSLQTFKSSIGVLEECGLKCRAGDEVSCGDEKCRAGDEVSCGDEKCRAGDEVSCGDEKCRAGDEVSCGDEGEYNALYPVYERSRNEPGLDDVTKRHGTGLEGQGDWREGPRRDDTKPASDQPANDCDVDLADELFPAETVKARAGDENVSIDREEKFLYQEYESELVTGRKEKENSNAFFDFEGGENFISHQEKISRVRKEINFDANAIVLKEKKVRFGHFEEGDQATIGKDHHTNCGNENESGELGASAPENVNTIIDNCQDNAAEINGNLWDVEHKDEEKFPTGSSFEDVIGDIISVYDDITDTYNSVDSDTKTPNEFGGPTRGLSNSSLELKPPCRPATPDKQNGLEDFDAMLANIRVSCEERIQEESGKIQGKENQIEYTNEAGEALVQPGNQRSGIPEDVRLNQPMEKSLMDQIVERVACDAETSVSKTVHTAVVEATDPCAFNTETIGRLSPEQFITADALDQEVEQWHSEEDFYDDDDILKVVGGRDESMPSKSENTAGPSQAESLLNADMNVVEVHVHIDLYETRTISGEGDQSGFLQNAGESDNPGGAESENIDNISHHGAETQNTDPTTPRGPESDNIDSTIAREDVGDNIDTGTPREDWFGSTDAKSPCEPERVNIDADTTRVDGFENVDADKPRVDGFENMDTDTPCGDWFDNIDTDTPREVKRDSDIETAVSFYAGVDSNSLEDAHEAALRHSECHPSLAGTTQGILPEVFSLAVGIVPHVVTSGMSSYDDGEFCHQKEASQEEKCDKEANQHLHVDVTPMTNANIPTTPMPARTSPKPSHLQTRSMTAADNVTLAESRYELDPAAKVILEATDLWLNKISDMCQTPTIEMEEGKLHEIADKCTSELLSLVKSPSEENGKEESLSSKSTPRDAINCDLSSSGKSVTPSNGPNVKSLSKPPSVNISRRSASMSMSTEGVPKSSSGTCSPGLVSSKQGISMGGHRSASTTSSTDIDIIMSRSGTRPNSRTDGIFTKDGPPSMTSSASTSGAGGGKSGGISDSEASLAGKNRTSTSDASMIIVDLPIVTINKQKENGIGSMGNLIPRICMPEGVQNVNDTMLTGLRPHSSGTTHAIQVNRPLIARPLSSRSNDGKTRGFDPAHEERRGIQAPQKNAGVLDLTDQTLQQADVTTKSPGRSKTVVLPSKKPTIDQCHEPHPPPVGKAENVGPKFKREIKTENGFTRIALRANSGTRMLSSPNAEEQVTKSQAVQDGSSPRRAVTLTPRRILKSQGTICDNDLNEKVKGGRQLFAQVQSSPRTSSFTQTDRFGRQSGQPSGFTRGKQNTSPRGTGDGEGKERRGRVLSVGIGDGASVENALKERTKTSPDGSLSHVTSRGEVKAANEIEAITQLNRQRMEPLKLREHAKKRPKAVKMMTMQEFEKIQAERHLTQAFARIQSSKPCVDCHMDAKVMDKTGVSTKRRRERVNYDSLIALENVKFLEMLRFKKSAYDRDEQLKDFKKSYKHMIMLGRHPAGWKETRGVDKLLTKGKHEEGSSQKHDILGELKTRLRPSTGHTQHHQQWEALL</sequence>
<feature type="compositionally biased region" description="Basic and acidic residues" evidence="1">
    <location>
        <begin position="1615"/>
        <end position="1627"/>
    </location>
</feature>
<accession>A0AAV2HRD5</accession>
<feature type="region of interest" description="Disordered" evidence="1">
    <location>
        <begin position="2737"/>
        <end position="2763"/>
    </location>
</feature>
<feature type="region of interest" description="Disordered" evidence="1">
    <location>
        <begin position="330"/>
        <end position="354"/>
    </location>
</feature>
<feature type="compositionally biased region" description="Polar residues" evidence="1">
    <location>
        <begin position="2737"/>
        <end position="2758"/>
    </location>
</feature>
<feature type="region of interest" description="Disordered" evidence="1">
    <location>
        <begin position="485"/>
        <end position="544"/>
    </location>
</feature>
<feature type="compositionally biased region" description="Low complexity" evidence="1">
    <location>
        <begin position="2492"/>
        <end position="2502"/>
    </location>
</feature>
<feature type="compositionally biased region" description="Polar residues" evidence="1">
    <location>
        <begin position="2505"/>
        <end position="2514"/>
    </location>
</feature>
<organism evidence="2 3">
    <name type="scientific">Lymnaea stagnalis</name>
    <name type="common">Great pond snail</name>
    <name type="synonym">Helix stagnalis</name>
    <dbReference type="NCBI Taxonomy" id="6523"/>
    <lineage>
        <taxon>Eukaryota</taxon>
        <taxon>Metazoa</taxon>
        <taxon>Spiralia</taxon>
        <taxon>Lophotrochozoa</taxon>
        <taxon>Mollusca</taxon>
        <taxon>Gastropoda</taxon>
        <taxon>Heterobranchia</taxon>
        <taxon>Euthyneura</taxon>
        <taxon>Panpulmonata</taxon>
        <taxon>Hygrophila</taxon>
        <taxon>Lymnaeoidea</taxon>
        <taxon>Lymnaeidae</taxon>
        <taxon>Lymnaea</taxon>
    </lineage>
</organism>
<feature type="compositionally biased region" description="Basic and acidic residues" evidence="1">
    <location>
        <begin position="1637"/>
        <end position="1650"/>
    </location>
</feature>